<dbReference type="Proteomes" id="UP001199659">
    <property type="component" value="Chromosome"/>
</dbReference>
<reference evidence="1 2" key="1">
    <citation type="journal article" date="2022" name="Int. J. Syst. Evol. Microbiol.">
        <title>Pseudocitrobacter corydidari sp. nov., isolated from the Asian emerald cockroach Corydidarum magnifica.</title>
        <authorList>
            <person name="Guzman J."/>
            <person name="Poehlein A."/>
            <person name="Glaeser S.P."/>
            <person name="Schwengers O."/>
            <person name="Blom J."/>
            <person name="Hollensteiner J."/>
            <person name="Kampfer P."/>
            <person name="Vilcinskas A."/>
        </authorList>
    </citation>
    <scope>NUCLEOTIDE SEQUENCE [LARGE SCALE GENOMIC DNA]</scope>
    <source>
        <strain evidence="1">G163CM</strain>
    </source>
</reference>
<evidence type="ECO:0000313" key="2">
    <source>
        <dbReference type="Proteomes" id="UP001199659"/>
    </source>
</evidence>
<dbReference type="SUPFAM" id="SSF46894">
    <property type="entry name" value="C-terminal effector domain of the bipartite response regulators"/>
    <property type="match status" value="1"/>
</dbReference>
<evidence type="ECO:0008006" key="3">
    <source>
        <dbReference type="Google" id="ProtNLM"/>
    </source>
</evidence>
<gene>
    <name evidence="1" type="ORF">G163CM_20280</name>
</gene>
<name>A0ABY3S3K7_9ENTR</name>
<evidence type="ECO:0000313" key="1">
    <source>
        <dbReference type="EMBL" id="UGS41326.1"/>
    </source>
</evidence>
<dbReference type="InterPro" id="IPR016032">
    <property type="entry name" value="Sig_transdc_resp-reg_C-effctor"/>
</dbReference>
<keyword evidence="2" id="KW-1185">Reference proteome</keyword>
<protein>
    <recommendedName>
        <fullName evidence="3">OmpR/PhoB-type domain-containing protein</fullName>
    </recommendedName>
</protein>
<sequence>MPEIKLYGYMLYDTLEYRISTRTLINIKNGKIKRLGETKARLFNYLLEHAEAKYIADETLYQQVFENNGLRCSKSYLWAMIRQIHAAFLSVGYDRAPLKRFEGKGYVIDQDSIKKFYVMETANLTDIT</sequence>
<dbReference type="EMBL" id="CP087880">
    <property type="protein sequence ID" value="UGS41326.1"/>
    <property type="molecule type" value="Genomic_DNA"/>
</dbReference>
<proteinExistence type="predicted"/>
<dbReference type="Gene3D" id="1.10.10.10">
    <property type="entry name" value="Winged helix-like DNA-binding domain superfamily/Winged helix DNA-binding domain"/>
    <property type="match status" value="1"/>
</dbReference>
<dbReference type="InterPro" id="IPR036388">
    <property type="entry name" value="WH-like_DNA-bd_sf"/>
</dbReference>
<organism evidence="1 2">
    <name type="scientific">Pseudocitrobacter corydidari</name>
    <dbReference type="NCBI Taxonomy" id="2891570"/>
    <lineage>
        <taxon>Bacteria</taxon>
        <taxon>Pseudomonadati</taxon>
        <taxon>Pseudomonadota</taxon>
        <taxon>Gammaproteobacteria</taxon>
        <taxon>Enterobacterales</taxon>
        <taxon>Enterobacteriaceae</taxon>
        <taxon>Pseudocitrobacter</taxon>
    </lineage>
</organism>
<accession>A0ABY3S3K7</accession>